<dbReference type="InterPro" id="IPR010610">
    <property type="entry name" value="EryCIII-like_C"/>
</dbReference>
<dbReference type="OrthoDB" id="9805366at2"/>
<comment type="caution">
    <text evidence="3">The sequence shown here is derived from an EMBL/GenBank/DDBJ whole genome shotgun (WGS) entry which is preliminary data.</text>
</comment>
<evidence type="ECO:0000313" key="3">
    <source>
        <dbReference type="EMBL" id="RCX08076.1"/>
    </source>
</evidence>
<sequence>MMVSVLTIGTRGDIQPFLALAAGLKESGYTVRFCSPCNFREFVEGYKIEFFPLCDDIQKLMERRQAKEIVESGNPLKFAAFRIKTVKTFFAEMYNNALDACKDADVIIYKNAIAIGHSVAQKLNIPCIEVGLQPYTPTKDFPSFAFSRNMNRGAFYNKAGHILMEMFLWFSSRKAVNNIRKNVYGLKPLPFFTAMNRQKAFNVPMLYPFSEELISRPSDWDENNYITGYWFLHSNKQWQPPQELIDFLSEGSKPVYIGFGSMTNKSPEDFLKLIVSALELSGQRAVLLSGWGGLGKGVSLPSSIFLIENVPHDWLFPKMAAVIHHGGAGTTASGLRAGIPSIIIPHFADQPFWGYYVKKLGLGPEPISYKKLTAEKLAEAITAAVTDEEMKTRAAKIGELVRAEDGVAKAIGIIDSIVGMNTSENVPV</sequence>
<dbReference type="GO" id="GO:0033072">
    <property type="term" value="P:vancomycin biosynthetic process"/>
    <property type="evidence" value="ECO:0007669"/>
    <property type="project" value="UniProtKB-ARBA"/>
</dbReference>
<dbReference type="InterPro" id="IPR004276">
    <property type="entry name" value="GlycoTrans_28_N"/>
</dbReference>
<dbReference type="InterPro" id="IPR050426">
    <property type="entry name" value="Glycosyltransferase_28"/>
</dbReference>
<dbReference type="EMBL" id="QPJT01000046">
    <property type="protein sequence ID" value="RCX08076.1"/>
    <property type="molecule type" value="Genomic_DNA"/>
</dbReference>
<protein>
    <submittedName>
        <fullName evidence="3">UDP:flavonoid glycosyltransferase YjiC (YdhE family)</fullName>
    </submittedName>
</protein>
<dbReference type="RefSeq" id="WP_114300281.1">
    <property type="nucleotide sequence ID" value="NZ_QPJT01000046.1"/>
</dbReference>
<dbReference type="GO" id="GO:0005975">
    <property type="term" value="P:carbohydrate metabolic process"/>
    <property type="evidence" value="ECO:0007669"/>
    <property type="project" value="InterPro"/>
</dbReference>
<dbReference type="CDD" id="cd03784">
    <property type="entry name" value="GT1_Gtf-like"/>
    <property type="match status" value="1"/>
</dbReference>
<name>A0A369AIF9_9FIRM</name>
<dbReference type="FunFam" id="3.40.50.2000:FF:000009">
    <property type="entry name" value="Sterol 3-beta-glucosyltransferase UGT80A2"/>
    <property type="match status" value="1"/>
</dbReference>
<keyword evidence="4" id="KW-1185">Reference proteome</keyword>
<dbReference type="PANTHER" id="PTHR48050">
    <property type="entry name" value="STEROL 3-BETA-GLUCOSYLTRANSFERASE"/>
    <property type="match status" value="1"/>
</dbReference>
<dbReference type="GO" id="GO:0008194">
    <property type="term" value="F:UDP-glycosyltransferase activity"/>
    <property type="evidence" value="ECO:0007669"/>
    <property type="project" value="InterPro"/>
</dbReference>
<gene>
    <name evidence="3" type="ORF">DFR58_1461</name>
</gene>
<proteinExistence type="predicted"/>
<dbReference type="Gene3D" id="3.40.50.2000">
    <property type="entry name" value="Glycogen Phosphorylase B"/>
    <property type="match status" value="2"/>
</dbReference>
<dbReference type="GO" id="GO:0016758">
    <property type="term" value="F:hexosyltransferase activity"/>
    <property type="evidence" value="ECO:0007669"/>
    <property type="project" value="InterPro"/>
</dbReference>
<keyword evidence="3" id="KW-0808">Transferase</keyword>
<feature type="domain" description="Glycosyltransferase family 28 N-terminal" evidence="1">
    <location>
        <begin position="5"/>
        <end position="128"/>
    </location>
</feature>
<dbReference type="Pfam" id="PF06722">
    <property type="entry name" value="EryCIII-like_C"/>
    <property type="match status" value="1"/>
</dbReference>
<feature type="domain" description="Erythromycin biosynthesis protein CIII-like C-terminal" evidence="2">
    <location>
        <begin position="299"/>
        <end position="399"/>
    </location>
</feature>
<dbReference type="SUPFAM" id="SSF53756">
    <property type="entry name" value="UDP-Glycosyltransferase/glycogen phosphorylase"/>
    <property type="match status" value="1"/>
</dbReference>
<organism evidence="3 4">
    <name type="scientific">Anaerobacterium chartisolvens</name>
    <dbReference type="NCBI Taxonomy" id="1297424"/>
    <lineage>
        <taxon>Bacteria</taxon>
        <taxon>Bacillati</taxon>
        <taxon>Bacillota</taxon>
        <taxon>Clostridia</taxon>
        <taxon>Eubacteriales</taxon>
        <taxon>Oscillospiraceae</taxon>
        <taxon>Anaerobacterium</taxon>
    </lineage>
</organism>
<evidence type="ECO:0000259" key="1">
    <source>
        <dbReference type="Pfam" id="PF03033"/>
    </source>
</evidence>
<evidence type="ECO:0000313" key="4">
    <source>
        <dbReference type="Proteomes" id="UP000253034"/>
    </source>
</evidence>
<dbReference type="PANTHER" id="PTHR48050:SF13">
    <property type="entry name" value="STEROL 3-BETA-GLUCOSYLTRANSFERASE UGT80A2"/>
    <property type="match status" value="1"/>
</dbReference>
<evidence type="ECO:0000259" key="2">
    <source>
        <dbReference type="Pfam" id="PF06722"/>
    </source>
</evidence>
<reference evidence="3 4" key="1">
    <citation type="submission" date="2018-07" db="EMBL/GenBank/DDBJ databases">
        <title>Genomic Encyclopedia of Type Strains, Phase IV (KMG-IV): sequencing the most valuable type-strain genomes for metagenomic binning, comparative biology and taxonomic classification.</title>
        <authorList>
            <person name="Goeker M."/>
        </authorList>
    </citation>
    <scope>NUCLEOTIDE SEQUENCE [LARGE SCALE GENOMIC DNA]</scope>
    <source>
        <strain evidence="3 4">DSM 27016</strain>
    </source>
</reference>
<dbReference type="Proteomes" id="UP000253034">
    <property type="component" value="Unassembled WGS sequence"/>
</dbReference>
<accession>A0A369AIF9</accession>
<dbReference type="AlphaFoldDB" id="A0A369AIF9"/>
<dbReference type="InterPro" id="IPR002213">
    <property type="entry name" value="UDP_glucos_trans"/>
</dbReference>
<dbReference type="Pfam" id="PF03033">
    <property type="entry name" value="Glyco_transf_28"/>
    <property type="match status" value="1"/>
</dbReference>